<evidence type="ECO:0000313" key="1">
    <source>
        <dbReference type="EMBL" id="SNY46930.1"/>
    </source>
</evidence>
<evidence type="ECO:0000313" key="2">
    <source>
        <dbReference type="Proteomes" id="UP000219573"/>
    </source>
</evidence>
<sequence>MDNTKGKKLSIEELEEITGGFSLGNIDWGNPPVVMYYGIKYPEPIEVLKPGTLVSLYAVQPPKDLY</sequence>
<dbReference type="EMBL" id="OBDZ01000046">
    <property type="protein sequence ID" value="SNY46930.1"/>
    <property type="molecule type" value="Genomic_DNA"/>
</dbReference>
<dbReference type="AlphaFoldDB" id="A0A285IG08"/>
<gene>
    <name evidence="1" type="ORF">SAMN06265827_14616</name>
</gene>
<accession>A0A285IG08</accession>
<dbReference type="Proteomes" id="UP000219573">
    <property type="component" value="Unassembled WGS sequence"/>
</dbReference>
<reference evidence="2" key="1">
    <citation type="submission" date="2017-09" db="EMBL/GenBank/DDBJ databases">
        <authorList>
            <person name="Varghese N."/>
            <person name="Submissions S."/>
        </authorList>
    </citation>
    <scope>NUCLEOTIDE SEQUENCE [LARGE SCALE GENOMIC DNA]</scope>
    <source>
        <strain evidence="2">MSL47</strain>
    </source>
</reference>
<name>A0A285IG08_9FIRM</name>
<proteinExistence type="predicted"/>
<dbReference type="RefSeq" id="WP_097019580.1">
    <property type="nucleotide sequence ID" value="NZ_OBDZ01000046.1"/>
</dbReference>
<protein>
    <submittedName>
        <fullName evidence="1">Bacteriocin-type signal sequence-containing protein</fullName>
    </submittedName>
</protein>
<organism evidence="1 2">
    <name type="scientific">Orenia metallireducens</name>
    <dbReference type="NCBI Taxonomy" id="1413210"/>
    <lineage>
        <taxon>Bacteria</taxon>
        <taxon>Bacillati</taxon>
        <taxon>Bacillota</taxon>
        <taxon>Clostridia</taxon>
        <taxon>Halanaerobiales</taxon>
        <taxon>Halobacteroidaceae</taxon>
        <taxon>Orenia</taxon>
    </lineage>
</organism>
<keyword evidence="2" id="KW-1185">Reference proteome</keyword>